<evidence type="ECO:0000256" key="1">
    <source>
        <dbReference type="SAM" id="MobiDB-lite"/>
    </source>
</evidence>
<dbReference type="AlphaFoldDB" id="A0A9P7K7X6"/>
<proteinExistence type="predicted"/>
<accession>A0A9P7K7X6</accession>
<keyword evidence="3" id="KW-1185">Reference proteome</keyword>
<evidence type="ECO:0000313" key="3">
    <source>
        <dbReference type="Proteomes" id="UP000717328"/>
    </source>
</evidence>
<organism evidence="2 3">
    <name type="scientific">Sphagnurus paluster</name>
    <dbReference type="NCBI Taxonomy" id="117069"/>
    <lineage>
        <taxon>Eukaryota</taxon>
        <taxon>Fungi</taxon>
        <taxon>Dikarya</taxon>
        <taxon>Basidiomycota</taxon>
        <taxon>Agaricomycotina</taxon>
        <taxon>Agaricomycetes</taxon>
        <taxon>Agaricomycetidae</taxon>
        <taxon>Agaricales</taxon>
        <taxon>Tricholomatineae</taxon>
        <taxon>Lyophyllaceae</taxon>
        <taxon>Sphagnurus</taxon>
    </lineage>
</organism>
<dbReference type="EMBL" id="JABCKI010003615">
    <property type="protein sequence ID" value="KAG5641741.1"/>
    <property type="molecule type" value="Genomic_DNA"/>
</dbReference>
<name>A0A9P7K7X6_9AGAR</name>
<gene>
    <name evidence="2" type="ORF">H0H81_011020</name>
</gene>
<protein>
    <submittedName>
        <fullName evidence="2">Uncharacterized protein</fullName>
    </submittedName>
</protein>
<feature type="non-terminal residue" evidence="2">
    <location>
        <position position="124"/>
    </location>
</feature>
<evidence type="ECO:0000313" key="2">
    <source>
        <dbReference type="EMBL" id="KAG5641741.1"/>
    </source>
</evidence>
<reference evidence="2" key="2">
    <citation type="submission" date="2021-10" db="EMBL/GenBank/DDBJ databases">
        <title>Phylogenomics reveals ancestral predisposition of the termite-cultivated fungus Termitomyces towards a domesticated lifestyle.</title>
        <authorList>
            <person name="Auxier B."/>
            <person name="Grum-Grzhimaylo A."/>
            <person name="Cardenas M.E."/>
            <person name="Lodge J.D."/>
            <person name="Laessoe T."/>
            <person name="Pedersen O."/>
            <person name="Smith M.E."/>
            <person name="Kuyper T.W."/>
            <person name="Franco-Molano E.A."/>
            <person name="Baroni T.J."/>
            <person name="Aanen D.K."/>
        </authorList>
    </citation>
    <scope>NUCLEOTIDE SEQUENCE</scope>
    <source>
        <strain evidence="2">D49</strain>
    </source>
</reference>
<sequence length="124" mass="13539">MFLSAIYTRLASSSGTLIPTLFSALPPTHEVHAFKVALCQKLLADPAPAQARRVQPRARKNSHAPRPPPSKAKDQQAHPIPAYAEFQRLLEAPGPADFAGVVMGRIRFELVVAYGTLQSVNRDK</sequence>
<comment type="caution">
    <text evidence="2">The sequence shown here is derived from an EMBL/GenBank/DDBJ whole genome shotgun (WGS) entry which is preliminary data.</text>
</comment>
<feature type="region of interest" description="Disordered" evidence="1">
    <location>
        <begin position="48"/>
        <end position="78"/>
    </location>
</feature>
<reference evidence="2" key="1">
    <citation type="submission" date="2021-02" db="EMBL/GenBank/DDBJ databases">
        <authorList>
            <person name="Nieuwenhuis M."/>
            <person name="Van De Peppel L.J.J."/>
        </authorList>
    </citation>
    <scope>NUCLEOTIDE SEQUENCE</scope>
    <source>
        <strain evidence="2">D49</strain>
    </source>
</reference>
<dbReference type="OrthoDB" id="2337158at2759"/>
<dbReference type="Proteomes" id="UP000717328">
    <property type="component" value="Unassembled WGS sequence"/>
</dbReference>
<feature type="compositionally biased region" description="Basic residues" evidence="1">
    <location>
        <begin position="54"/>
        <end position="63"/>
    </location>
</feature>